<dbReference type="InterPro" id="IPR002081">
    <property type="entry name" value="Cryptochrome/DNA_photolyase_1"/>
</dbReference>
<protein>
    <submittedName>
        <fullName evidence="3">Photolyase/cryptochrome alpha/beta domain-containing protein</fullName>
    </submittedName>
</protein>
<evidence type="ECO:0000313" key="3">
    <source>
        <dbReference type="EMBL" id="GFH19868.1"/>
    </source>
</evidence>
<dbReference type="GO" id="GO:0071949">
    <property type="term" value="F:FAD binding"/>
    <property type="evidence" value="ECO:0007669"/>
    <property type="project" value="TreeGrafter"/>
</dbReference>
<sequence>MRWPGPAKAGQAKAAMCDAVQVVKALDPAGSRLQKVWGHTLYHLDDLQVERRCQVRALAPTPGPGSLPLPDAAAPVAFPGNSCHSSSRGGVGAQASGAGSVGQLLAWEADWASLPWPDVFKPKAPPAKDRRAVLDYRGGETVALARLKYYLWESDLLATYFDTRNGMLGGDYSTKFSAWLAAGCLSPRQIYHEIKRYEQQRTANKSTYWVVFELLWRDFFRFYAIKHGSRIFFETGPIASTSHSCSPPSQPSLGHLLLVVYAASLGMAPEPGVAYTSVWAGLRCGVG</sequence>
<dbReference type="GO" id="GO:0003904">
    <property type="term" value="F:deoxyribodipyrimidine photo-lyase activity"/>
    <property type="evidence" value="ECO:0007669"/>
    <property type="project" value="TreeGrafter"/>
</dbReference>
<feature type="binding site" evidence="2">
    <location>
        <position position="160"/>
    </location>
    <ligand>
        <name>FAD</name>
        <dbReference type="ChEBI" id="CHEBI:57692"/>
    </ligand>
</feature>
<dbReference type="GO" id="GO:0000719">
    <property type="term" value="P:photoreactive repair"/>
    <property type="evidence" value="ECO:0007669"/>
    <property type="project" value="TreeGrafter"/>
</dbReference>
<name>A0A699ZMY8_HAELA</name>
<keyword evidence="2" id="KW-0285">Flavoprotein</keyword>
<comment type="caution">
    <text evidence="3">The sequence shown here is derived from an EMBL/GenBank/DDBJ whole genome shotgun (WGS) entry which is preliminary data.</text>
</comment>
<feature type="binding site" evidence="2">
    <location>
        <begin position="213"/>
        <end position="220"/>
    </location>
    <ligand>
        <name>FAD</name>
        <dbReference type="ChEBI" id="CHEBI:57692"/>
    </ligand>
</feature>
<dbReference type="PANTHER" id="PTHR11455:SF22">
    <property type="entry name" value="CRYPTOCHROME DASH"/>
    <property type="match status" value="1"/>
</dbReference>
<evidence type="ECO:0000256" key="1">
    <source>
        <dbReference type="ARBA" id="ARBA00005862"/>
    </source>
</evidence>
<dbReference type="GO" id="GO:0003677">
    <property type="term" value="F:DNA binding"/>
    <property type="evidence" value="ECO:0007669"/>
    <property type="project" value="TreeGrafter"/>
</dbReference>
<keyword evidence="4" id="KW-1185">Reference proteome</keyword>
<proteinExistence type="inferred from homology"/>
<comment type="similarity">
    <text evidence="1">Belongs to the DNA photolyase class-1 family.</text>
</comment>
<accession>A0A699ZMY8</accession>
<keyword evidence="3" id="KW-0456">Lyase</keyword>
<evidence type="ECO:0000256" key="2">
    <source>
        <dbReference type="PIRSR" id="PIRSR602081-1"/>
    </source>
</evidence>
<dbReference type="AlphaFoldDB" id="A0A699ZMY8"/>
<comment type="cofactor">
    <cofactor evidence="2">
        <name>FAD</name>
        <dbReference type="ChEBI" id="CHEBI:57692"/>
    </cofactor>
    <text evidence="2">Binds 1 FAD per subunit.</text>
</comment>
<gene>
    <name evidence="3" type="ORF">HaLaN_16893</name>
</gene>
<reference evidence="3 4" key="1">
    <citation type="submission" date="2020-02" db="EMBL/GenBank/DDBJ databases">
        <title>Draft genome sequence of Haematococcus lacustris strain NIES-144.</title>
        <authorList>
            <person name="Morimoto D."/>
            <person name="Nakagawa S."/>
            <person name="Yoshida T."/>
            <person name="Sawayama S."/>
        </authorList>
    </citation>
    <scope>NUCLEOTIDE SEQUENCE [LARGE SCALE GENOMIC DNA]</scope>
    <source>
        <strain evidence="3 4">NIES-144</strain>
    </source>
</reference>
<feature type="binding site" evidence="2">
    <location>
        <begin position="173"/>
        <end position="177"/>
    </location>
    <ligand>
        <name>FAD</name>
        <dbReference type="ChEBI" id="CHEBI:57692"/>
    </ligand>
</feature>
<dbReference type="PANTHER" id="PTHR11455">
    <property type="entry name" value="CRYPTOCHROME"/>
    <property type="match status" value="1"/>
</dbReference>
<dbReference type="Gene3D" id="1.25.40.80">
    <property type="match status" value="1"/>
</dbReference>
<dbReference type="Proteomes" id="UP000485058">
    <property type="component" value="Unassembled WGS sequence"/>
</dbReference>
<organism evidence="3 4">
    <name type="scientific">Haematococcus lacustris</name>
    <name type="common">Green alga</name>
    <name type="synonym">Haematococcus pluvialis</name>
    <dbReference type="NCBI Taxonomy" id="44745"/>
    <lineage>
        <taxon>Eukaryota</taxon>
        <taxon>Viridiplantae</taxon>
        <taxon>Chlorophyta</taxon>
        <taxon>core chlorophytes</taxon>
        <taxon>Chlorophyceae</taxon>
        <taxon>CS clade</taxon>
        <taxon>Chlamydomonadales</taxon>
        <taxon>Haematococcaceae</taxon>
        <taxon>Haematococcus</taxon>
    </lineage>
</organism>
<dbReference type="EMBL" id="BLLF01001533">
    <property type="protein sequence ID" value="GFH19868.1"/>
    <property type="molecule type" value="Genomic_DNA"/>
</dbReference>
<evidence type="ECO:0000313" key="4">
    <source>
        <dbReference type="Proteomes" id="UP000485058"/>
    </source>
</evidence>
<dbReference type="InterPro" id="IPR036134">
    <property type="entry name" value="Crypto/Photolyase_FAD-like_sf"/>
</dbReference>
<dbReference type="SUPFAM" id="SSF48173">
    <property type="entry name" value="Cryptochrome/photolyase FAD-binding domain"/>
    <property type="match status" value="1"/>
</dbReference>
<keyword evidence="2" id="KW-0274">FAD</keyword>